<dbReference type="PANTHER" id="PTHR37309">
    <property type="entry name" value="SLR0284 PROTEIN"/>
    <property type="match status" value="1"/>
</dbReference>
<dbReference type="EMBL" id="UINC01133902">
    <property type="protein sequence ID" value="SVD17109.1"/>
    <property type="molecule type" value="Genomic_DNA"/>
</dbReference>
<protein>
    <recommendedName>
        <fullName evidence="3">Phage holin family protein</fullName>
    </recommendedName>
</protein>
<evidence type="ECO:0000256" key="1">
    <source>
        <dbReference type="SAM" id="Phobius"/>
    </source>
</evidence>
<name>A0A382T4M5_9ZZZZ</name>
<evidence type="ECO:0000313" key="2">
    <source>
        <dbReference type="EMBL" id="SVD17109.1"/>
    </source>
</evidence>
<feature type="transmembrane region" description="Helical" evidence="1">
    <location>
        <begin position="90"/>
        <end position="110"/>
    </location>
</feature>
<keyword evidence="1" id="KW-1133">Transmembrane helix</keyword>
<dbReference type="Pfam" id="PF04020">
    <property type="entry name" value="Phage_holin_4_2"/>
    <property type="match status" value="1"/>
</dbReference>
<feature type="transmembrane region" description="Helical" evidence="1">
    <location>
        <begin position="5"/>
        <end position="23"/>
    </location>
</feature>
<feature type="transmembrane region" description="Helical" evidence="1">
    <location>
        <begin position="29"/>
        <end position="51"/>
    </location>
</feature>
<feature type="non-terminal residue" evidence="2">
    <location>
        <position position="1"/>
    </location>
</feature>
<gene>
    <name evidence="2" type="ORF">METZ01_LOCUS369963</name>
</gene>
<keyword evidence="1" id="KW-0472">Membrane</keyword>
<accession>A0A382T4M5</accession>
<feature type="transmembrane region" description="Helical" evidence="1">
    <location>
        <begin position="58"/>
        <end position="78"/>
    </location>
</feature>
<dbReference type="AlphaFoldDB" id="A0A382T4M5"/>
<dbReference type="PANTHER" id="PTHR37309:SF1">
    <property type="entry name" value="SLR0284 PROTEIN"/>
    <property type="match status" value="1"/>
</dbReference>
<evidence type="ECO:0008006" key="3">
    <source>
        <dbReference type="Google" id="ProtNLM"/>
    </source>
</evidence>
<dbReference type="InterPro" id="IPR007165">
    <property type="entry name" value="Phage_holin_4_2"/>
</dbReference>
<proteinExistence type="predicted"/>
<organism evidence="2">
    <name type="scientific">marine metagenome</name>
    <dbReference type="NCBI Taxonomy" id="408172"/>
    <lineage>
        <taxon>unclassified sequences</taxon>
        <taxon>metagenomes</taxon>
        <taxon>ecological metagenomes</taxon>
    </lineage>
</organism>
<sequence>VIELILHMLCLGVAILLIARVLPGVHVESYGTAVLVAVIYGLINVTLGTLLKLLGLPFVILTLGIFLIIINTFLLWLTDQLLEDFEIDDVGTTFITALLITIADTVLALIF</sequence>
<reference evidence="2" key="1">
    <citation type="submission" date="2018-05" db="EMBL/GenBank/DDBJ databases">
        <authorList>
            <person name="Lanie J.A."/>
            <person name="Ng W.-L."/>
            <person name="Kazmierczak K.M."/>
            <person name="Andrzejewski T.M."/>
            <person name="Davidsen T.M."/>
            <person name="Wayne K.J."/>
            <person name="Tettelin H."/>
            <person name="Glass J.I."/>
            <person name="Rusch D."/>
            <person name="Podicherti R."/>
            <person name="Tsui H.-C.T."/>
            <person name="Winkler M.E."/>
        </authorList>
    </citation>
    <scope>NUCLEOTIDE SEQUENCE</scope>
</reference>
<keyword evidence="1" id="KW-0812">Transmembrane</keyword>